<dbReference type="AlphaFoldDB" id="A0A4Y7SDQ1"/>
<gene>
    <name evidence="1" type="ORF">FA13DRAFT_491518</name>
</gene>
<sequence length="307" mass="34254">MSAGLLDIYEVDFTSQPPDLSSRSLGHLLMDVDDFYWHVVRLTDNDILVWREPFFIFWDWKSGVGGRWEVSKGLNDNCKPYASKTSIVACATDNSILVWDFPSGSIAALPDQPTVDQLPMSVIWPKFILPLEHNSQVVWMAATPEWQHKSSAELDHHICISVQRHGTQMRLYSVKPRGGTGVDPFLPNSFLVEGGRTQELEAGDMSQPRGSSPLYRIGDKLILCAGINGGGLEARTFEIPTGFTTETVDAPSLVLTDPRHPTFAHIRGNRIGFCPMSGRLVYVSNCWDLVVLDFLCPPLRDPERQGI</sequence>
<name>A0A4Y7SDQ1_COPMI</name>
<comment type="caution">
    <text evidence="1">The sequence shown here is derived from an EMBL/GenBank/DDBJ whole genome shotgun (WGS) entry which is preliminary data.</text>
</comment>
<evidence type="ECO:0008006" key="3">
    <source>
        <dbReference type="Google" id="ProtNLM"/>
    </source>
</evidence>
<proteinExistence type="predicted"/>
<keyword evidence="2" id="KW-1185">Reference proteome</keyword>
<dbReference type="Proteomes" id="UP000298030">
    <property type="component" value="Unassembled WGS sequence"/>
</dbReference>
<protein>
    <recommendedName>
        <fullName evidence="3">WD40 repeat-like protein</fullName>
    </recommendedName>
</protein>
<evidence type="ECO:0000313" key="2">
    <source>
        <dbReference type="Proteomes" id="UP000298030"/>
    </source>
</evidence>
<accession>A0A4Y7SDQ1</accession>
<evidence type="ECO:0000313" key="1">
    <source>
        <dbReference type="EMBL" id="TEB19058.1"/>
    </source>
</evidence>
<reference evidence="1 2" key="1">
    <citation type="journal article" date="2019" name="Nat. Ecol. Evol.">
        <title>Megaphylogeny resolves global patterns of mushroom evolution.</title>
        <authorList>
            <person name="Varga T."/>
            <person name="Krizsan K."/>
            <person name="Foldi C."/>
            <person name="Dima B."/>
            <person name="Sanchez-Garcia M."/>
            <person name="Sanchez-Ramirez S."/>
            <person name="Szollosi G.J."/>
            <person name="Szarkandi J.G."/>
            <person name="Papp V."/>
            <person name="Albert L."/>
            <person name="Andreopoulos W."/>
            <person name="Angelini C."/>
            <person name="Antonin V."/>
            <person name="Barry K.W."/>
            <person name="Bougher N.L."/>
            <person name="Buchanan P."/>
            <person name="Buyck B."/>
            <person name="Bense V."/>
            <person name="Catcheside P."/>
            <person name="Chovatia M."/>
            <person name="Cooper J."/>
            <person name="Damon W."/>
            <person name="Desjardin D."/>
            <person name="Finy P."/>
            <person name="Geml J."/>
            <person name="Haridas S."/>
            <person name="Hughes K."/>
            <person name="Justo A."/>
            <person name="Karasinski D."/>
            <person name="Kautmanova I."/>
            <person name="Kiss B."/>
            <person name="Kocsube S."/>
            <person name="Kotiranta H."/>
            <person name="LaButti K.M."/>
            <person name="Lechner B.E."/>
            <person name="Liimatainen K."/>
            <person name="Lipzen A."/>
            <person name="Lukacs Z."/>
            <person name="Mihaltcheva S."/>
            <person name="Morgado L.N."/>
            <person name="Niskanen T."/>
            <person name="Noordeloos M.E."/>
            <person name="Ohm R.A."/>
            <person name="Ortiz-Santana B."/>
            <person name="Ovrebo C."/>
            <person name="Racz N."/>
            <person name="Riley R."/>
            <person name="Savchenko A."/>
            <person name="Shiryaev A."/>
            <person name="Soop K."/>
            <person name="Spirin V."/>
            <person name="Szebenyi C."/>
            <person name="Tomsovsky M."/>
            <person name="Tulloss R.E."/>
            <person name="Uehling J."/>
            <person name="Grigoriev I.V."/>
            <person name="Vagvolgyi C."/>
            <person name="Papp T."/>
            <person name="Martin F.M."/>
            <person name="Miettinen O."/>
            <person name="Hibbett D.S."/>
            <person name="Nagy L.G."/>
        </authorList>
    </citation>
    <scope>NUCLEOTIDE SEQUENCE [LARGE SCALE GENOMIC DNA]</scope>
    <source>
        <strain evidence="1 2">FP101781</strain>
    </source>
</reference>
<organism evidence="1 2">
    <name type="scientific">Coprinellus micaceus</name>
    <name type="common">Glistening ink-cap mushroom</name>
    <name type="synonym">Coprinus micaceus</name>
    <dbReference type="NCBI Taxonomy" id="71717"/>
    <lineage>
        <taxon>Eukaryota</taxon>
        <taxon>Fungi</taxon>
        <taxon>Dikarya</taxon>
        <taxon>Basidiomycota</taxon>
        <taxon>Agaricomycotina</taxon>
        <taxon>Agaricomycetes</taxon>
        <taxon>Agaricomycetidae</taxon>
        <taxon>Agaricales</taxon>
        <taxon>Agaricineae</taxon>
        <taxon>Psathyrellaceae</taxon>
        <taxon>Coprinellus</taxon>
    </lineage>
</organism>
<dbReference type="OrthoDB" id="3070325at2759"/>
<dbReference type="EMBL" id="QPFP01000209">
    <property type="protein sequence ID" value="TEB19058.1"/>
    <property type="molecule type" value="Genomic_DNA"/>
</dbReference>